<accession>E5SAT7</accession>
<dbReference type="HOGENOM" id="CLU_1295884_0_0_1"/>
<dbReference type="KEGG" id="tsp:Tsp_00864"/>
<evidence type="ECO:0000313" key="3">
    <source>
        <dbReference type="Proteomes" id="UP000054776"/>
    </source>
</evidence>
<evidence type="ECO:0000313" key="2">
    <source>
        <dbReference type="EMBL" id="KRY42857.1"/>
    </source>
</evidence>
<dbReference type="OrthoDB" id="5920067at2759"/>
<evidence type="ECO:0000256" key="1">
    <source>
        <dbReference type="SAM" id="MobiDB-lite"/>
    </source>
</evidence>
<dbReference type="OMA" id="ANCCAEK"/>
<protein>
    <submittedName>
        <fullName evidence="2">Uncharacterized protein</fullName>
    </submittedName>
</protein>
<comment type="caution">
    <text evidence="2">The sequence shown here is derived from an EMBL/GenBank/DDBJ whole genome shotgun (WGS) entry which is preliminary data.</text>
</comment>
<organism evidence="2 3">
    <name type="scientific">Trichinella spiralis</name>
    <name type="common">Trichina worm</name>
    <dbReference type="NCBI Taxonomy" id="6334"/>
    <lineage>
        <taxon>Eukaryota</taxon>
        <taxon>Metazoa</taxon>
        <taxon>Ecdysozoa</taxon>
        <taxon>Nematoda</taxon>
        <taxon>Enoplea</taxon>
        <taxon>Dorylaimia</taxon>
        <taxon>Trichinellida</taxon>
        <taxon>Trichinellidae</taxon>
        <taxon>Trichinella</taxon>
    </lineage>
</organism>
<gene>
    <name evidence="2" type="ORF">T01_6290</name>
</gene>
<reference evidence="2 3" key="1">
    <citation type="submission" date="2015-01" db="EMBL/GenBank/DDBJ databases">
        <title>Evolution of Trichinella species and genotypes.</title>
        <authorList>
            <person name="Korhonen P.K."/>
            <person name="Edoardo P."/>
            <person name="Giuseppe L.R."/>
            <person name="Gasser R.B."/>
        </authorList>
    </citation>
    <scope>NUCLEOTIDE SEQUENCE [LARGE SCALE GENOMIC DNA]</scope>
    <source>
        <strain evidence="2">ISS3</strain>
    </source>
</reference>
<keyword evidence="3" id="KW-1185">Reference proteome</keyword>
<dbReference type="RefSeq" id="XP_003376660.1">
    <property type="nucleotide sequence ID" value="XM_003376612.1"/>
</dbReference>
<proteinExistence type="predicted"/>
<sequence length="213" mass="23075">MMRLFSSSVRRDLSCRFISVGETVRKAIILNFPSIALAMGKVGKLIHLANCCAEKKLIAPPPVEPITKEEPKPEVVDAAPKKMEKVPRSDDYDTIKPNLSNVFDNFQQLQAQMKDMAGQNPPAAGPVPAEAAAAAGVVADPKNKPGGNFVSKDQLEDYITVQSGNTIAFFVPKDKPQAAGAPKVEGGKDPAENDMKFKSAQERTAIEYLHSKR</sequence>
<name>E5SAT7_TRISP</name>
<dbReference type="Proteomes" id="UP000054776">
    <property type="component" value="Unassembled WGS sequence"/>
</dbReference>
<dbReference type="InParanoid" id="E5SAT7"/>
<dbReference type="EMBL" id="JYDH01000003">
    <property type="protein sequence ID" value="KRY42857.1"/>
    <property type="molecule type" value="Genomic_DNA"/>
</dbReference>
<feature type="region of interest" description="Disordered" evidence="1">
    <location>
        <begin position="172"/>
        <end position="193"/>
    </location>
</feature>
<dbReference type="AlphaFoldDB" id="E5SAT7"/>